<keyword evidence="2" id="KW-0808">Transferase</keyword>
<dbReference type="GO" id="GO:0016757">
    <property type="term" value="F:glycosyltransferase activity"/>
    <property type="evidence" value="ECO:0007669"/>
    <property type="project" value="UniProtKB-KW"/>
</dbReference>
<dbReference type="PANTHER" id="PTHR12526">
    <property type="entry name" value="GLYCOSYLTRANSFERASE"/>
    <property type="match status" value="1"/>
</dbReference>
<dbReference type="SUPFAM" id="SSF53756">
    <property type="entry name" value="UDP-Glycosyltransferase/glycogen phosphorylase"/>
    <property type="match status" value="1"/>
</dbReference>
<dbReference type="RefSeq" id="WP_160127980.1">
    <property type="nucleotide sequence ID" value="NZ_CP019288.1"/>
</dbReference>
<dbReference type="OrthoDB" id="1395864at2"/>
<organism evidence="2 3">
    <name type="scientific">Kordia antarctica</name>
    <dbReference type="NCBI Taxonomy" id="1218801"/>
    <lineage>
        <taxon>Bacteria</taxon>
        <taxon>Pseudomonadati</taxon>
        <taxon>Bacteroidota</taxon>
        <taxon>Flavobacteriia</taxon>
        <taxon>Flavobacteriales</taxon>
        <taxon>Flavobacteriaceae</taxon>
        <taxon>Kordia</taxon>
    </lineage>
</organism>
<dbReference type="InterPro" id="IPR001296">
    <property type="entry name" value="Glyco_trans_1"/>
</dbReference>
<dbReference type="Pfam" id="PF00534">
    <property type="entry name" value="Glycos_transf_1"/>
    <property type="match status" value="1"/>
</dbReference>
<dbReference type="AlphaFoldDB" id="A0A7L4ZH42"/>
<name>A0A7L4ZH42_9FLAO</name>
<gene>
    <name evidence="2" type="primary">kanE_1</name>
    <name evidence="2" type="ORF">IMCC3317_05700</name>
</gene>
<dbReference type="PANTHER" id="PTHR12526:SF630">
    <property type="entry name" value="GLYCOSYLTRANSFERASE"/>
    <property type="match status" value="1"/>
</dbReference>
<evidence type="ECO:0000313" key="3">
    <source>
        <dbReference type="Proteomes" id="UP000464657"/>
    </source>
</evidence>
<dbReference type="Proteomes" id="UP000464657">
    <property type="component" value="Chromosome"/>
</dbReference>
<dbReference type="KEGG" id="kan:IMCC3317_05700"/>
<reference evidence="2 3" key="1">
    <citation type="journal article" date="2013" name="Int. J. Syst. Evol. Microbiol.">
        <title>Kordia antarctica sp. nov., isolated from Antarctic seawater.</title>
        <authorList>
            <person name="Baek K."/>
            <person name="Choi A."/>
            <person name="Kang I."/>
            <person name="Lee K."/>
            <person name="Cho J.C."/>
        </authorList>
    </citation>
    <scope>NUCLEOTIDE SEQUENCE [LARGE SCALE GENOMIC DNA]</scope>
    <source>
        <strain evidence="2 3">IMCC3317</strain>
    </source>
</reference>
<dbReference type="Gene3D" id="3.40.50.2000">
    <property type="entry name" value="Glycogen Phosphorylase B"/>
    <property type="match status" value="1"/>
</dbReference>
<dbReference type="EC" id="2.4.1.301" evidence="2"/>
<protein>
    <submittedName>
        <fullName evidence="2">Alpha-D-kanosaminyltransferase</fullName>
        <ecNumber evidence="2">2.4.1.301</ecNumber>
    </submittedName>
</protein>
<accession>A0A7L4ZH42</accession>
<evidence type="ECO:0000313" key="2">
    <source>
        <dbReference type="EMBL" id="QHI35224.1"/>
    </source>
</evidence>
<sequence>MNFLIITHVLHAKKKAEFFAYAPYVKEMNLWLKYVDNVTIVAPLLPNKEIRPIDIAYEHDQIDFRPIPAFNLLSIKSSLKTLLVLPIIFFRIIGAMRKANHIHLRCPGNIGLLGCVAQIFFPSKTKTAKYAGNWDPNSKQPLSYRLQKRILSTTFLTKNMSVLVYGNWKNQTKNIKSFFTATYRNTDKEAVSIRKFDGIVKFSFVGSLSKGKRPLLAVQTISELKKRTYNVRLDIYGDGAMRNELESYIEKNKLQEYITLHGNVVAESIKEVHKTAHFTILPSKSEGWPKVVAEAMFWGSLPIVTKISCIPYMLDEGNRGILIEPTVESAVAEIENVLQSEEKYQQKVESAIAWSRVYTLDTFEEELKSLL</sequence>
<evidence type="ECO:0000259" key="1">
    <source>
        <dbReference type="Pfam" id="PF00534"/>
    </source>
</evidence>
<keyword evidence="3" id="KW-1185">Reference proteome</keyword>
<proteinExistence type="predicted"/>
<keyword evidence="2" id="KW-0328">Glycosyltransferase</keyword>
<dbReference type="EMBL" id="CP019288">
    <property type="protein sequence ID" value="QHI35224.1"/>
    <property type="molecule type" value="Genomic_DNA"/>
</dbReference>
<dbReference type="CDD" id="cd03801">
    <property type="entry name" value="GT4_PimA-like"/>
    <property type="match status" value="1"/>
</dbReference>
<feature type="domain" description="Glycosyl transferase family 1" evidence="1">
    <location>
        <begin position="196"/>
        <end position="351"/>
    </location>
</feature>